<sequence length="339" mass="38863">MATAAGGEYHLVPQRPASLNEIGRDHERCNFLTFRRTAAVDFAWLLQLDEEILELMCHRWPVALALLAAVCRSLRATGCVRRAAIEASLVLVLAGYHADGYHRVPHRIWCGRHARYHAKMVPRLFVQLPEITRVVEDTFACDMMPHRIRSPRARARPFEHTWRVLLHLARPTWSLGARHAVDWQVRVLVGVVVVRMWQEYFRIVAFDEYIAFGPTHTVWCAQGAKRLAERCGLVLAAHGGPLEWGAFALHCGRRRRHNDNNPHPVFEKSKLRTYPETGTFLCFVRNPGSRVFAIHTFEHFRFIVRLCLCRLPPELAFAFQRAHPGRSARGRITLPPGSD</sequence>
<accession>A0A6T8CU80</accession>
<name>A0A6T8CU80_9EUKA</name>
<dbReference type="EMBL" id="HBKO01035952">
    <property type="protein sequence ID" value="CAE2260119.1"/>
    <property type="molecule type" value="Transcribed_RNA"/>
</dbReference>
<proteinExistence type="predicted"/>
<organism evidence="1">
    <name type="scientific">Prymnesium polylepis</name>
    <dbReference type="NCBI Taxonomy" id="72548"/>
    <lineage>
        <taxon>Eukaryota</taxon>
        <taxon>Haptista</taxon>
        <taxon>Haptophyta</taxon>
        <taxon>Prymnesiophyceae</taxon>
        <taxon>Prymnesiales</taxon>
        <taxon>Prymnesiaceae</taxon>
        <taxon>Prymnesium</taxon>
    </lineage>
</organism>
<protein>
    <submittedName>
        <fullName evidence="1">Uncharacterized protein</fullName>
    </submittedName>
</protein>
<dbReference type="AlphaFoldDB" id="A0A6T8CU80"/>
<gene>
    <name evidence="1" type="ORF">CPOL0286_LOCUS16369</name>
</gene>
<reference evidence="1" key="1">
    <citation type="submission" date="2021-01" db="EMBL/GenBank/DDBJ databases">
        <authorList>
            <person name="Corre E."/>
            <person name="Pelletier E."/>
            <person name="Niang G."/>
            <person name="Scheremetjew M."/>
            <person name="Finn R."/>
            <person name="Kale V."/>
            <person name="Holt S."/>
            <person name="Cochrane G."/>
            <person name="Meng A."/>
            <person name="Brown T."/>
            <person name="Cohen L."/>
        </authorList>
    </citation>
    <scope>NUCLEOTIDE SEQUENCE</scope>
    <source>
        <strain evidence="1">UIO037</strain>
    </source>
</reference>
<evidence type="ECO:0000313" key="1">
    <source>
        <dbReference type="EMBL" id="CAE2260119.1"/>
    </source>
</evidence>